<reference evidence="1" key="2">
    <citation type="submission" date="2020-11" db="EMBL/GenBank/DDBJ databases">
        <authorList>
            <person name="McCartney M.A."/>
            <person name="Auch B."/>
            <person name="Kono T."/>
            <person name="Mallez S."/>
            <person name="Becker A."/>
            <person name="Gohl D.M."/>
            <person name="Silverstein K.A.T."/>
            <person name="Koren S."/>
            <person name="Bechman K.B."/>
            <person name="Herman A."/>
            <person name="Abrahante J.E."/>
            <person name="Garbe J."/>
        </authorList>
    </citation>
    <scope>NUCLEOTIDE SEQUENCE</scope>
    <source>
        <strain evidence="1">Duluth1</strain>
        <tissue evidence="1">Whole animal</tissue>
    </source>
</reference>
<reference evidence="1" key="1">
    <citation type="journal article" date="2019" name="bioRxiv">
        <title>The Genome of the Zebra Mussel, Dreissena polymorpha: A Resource for Invasive Species Research.</title>
        <authorList>
            <person name="McCartney M.A."/>
            <person name="Auch B."/>
            <person name="Kono T."/>
            <person name="Mallez S."/>
            <person name="Zhang Y."/>
            <person name="Obille A."/>
            <person name="Becker A."/>
            <person name="Abrahante J.E."/>
            <person name="Garbe J."/>
            <person name="Badalamenti J.P."/>
            <person name="Herman A."/>
            <person name="Mangelson H."/>
            <person name="Liachko I."/>
            <person name="Sullivan S."/>
            <person name="Sone E.D."/>
            <person name="Koren S."/>
            <person name="Silverstein K.A.T."/>
            <person name="Beckman K.B."/>
            <person name="Gohl D.M."/>
        </authorList>
    </citation>
    <scope>NUCLEOTIDE SEQUENCE</scope>
    <source>
        <strain evidence="1">Duluth1</strain>
        <tissue evidence="1">Whole animal</tissue>
    </source>
</reference>
<organism evidence="1 2">
    <name type="scientific">Dreissena polymorpha</name>
    <name type="common">Zebra mussel</name>
    <name type="synonym">Mytilus polymorpha</name>
    <dbReference type="NCBI Taxonomy" id="45954"/>
    <lineage>
        <taxon>Eukaryota</taxon>
        <taxon>Metazoa</taxon>
        <taxon>Spiralia</taxon>
        <taxon>Lophotrochozoa</taxon>
        <taxon>Mollusca</taxon>
        <taxon>Bivalvia</taxon>
        <taxon>Autobranchia</taxon>
        <taxon>Heteroconchia</taxon>
        <taxon>Euheterodonta</taxon>
        <taxon>Imparidentia</taxon>
        <taxon>Neoheterodontei</taxon>
        <taxon>Myida</taxon>
        <taxon>Dreissenoidea</taxon>
        <taxon>Dreissenidae</taxon>
        <taxon>Dreissena</taxon>
    </lineage>
</organism>
<dbReference type="Proteomes" id="UP000828390">
    <property type="component" value="Unassembled WGS sequence"/>
</dbReference>
<accession>A0A9D3Y9I0</accession>
<name>A0A9D3Y9I0_DREPO</name>
<evidence type="ECO:0000313" key="2">
    <source>
        <dbReference type="Proteomes" id="UP000828390"/>
    </source>
</evidence>
<evidence type="ECO:0000313" key="1">
    <source>
        <dbReference type="EMBL" id="KAH3694352.1"/>
    </source>
</evidence>
<gene>
    <name evidence="1" type="ORF">DPMN_081792</name>
</gene>
<dbReference type="EMBL" id="JAIWYP010000016">
    <property type="protein sequence ID" value="KAH3694352.1"/>
    <property type="molecule type" value="Genomic_DNA"/>
</dbReference>
<comment type="caution">
    <text evidence="1">The sequence shown here is derived from an EMBL/GenBank/DDBJ whole genome shotgun (WGS) entry which is preliminary data.</text>
</comment>
<protein>
    <submittedName>
        <fullName evidence="1">Uncharacterized protein</fullName>
    </submittedName>
</protein>
<sequence length="53" mass="5733">MLSIHPMLTIHPMLQVPVRQEGPSSVDHLLDPQSVCPLGCGAAPRHVPETSHD</sequence>
<keyword evidence="2" id="KW-1185">Reference proteome</keyword>
<dbReference type="AlphaFoldDB" id="A0A9D3Y9I0"/>
<proteinExistence type="predicted"/>